<evidence type="ECO:0000313" key="2">
    <source>
        <dbReference type="EMBL" id="CUP84224.1"/>
    </source>
</evidence>
<organism evidence="2 4">
    <name type="scientific">Enterocloster clostridioformis</name>
    <dbReference type="NCBI Taxonomy" id="1531"/>
    <lineage>
        <taxon>Bacteria</taxon>
        <taxon>Bacillati</taxon>
        <taxon>Bacillota</taxon>
        <taxon>Clostridia</taxon>
        <taxon>Lachnospirales</taxon>
        <taxon>Lachnospiraceae</taxon>
        <taxon>Enterocloster</taxon>
    </lineage>
</organism>
<evidence type="ECO:0000313" key="5">
    <source>
        <dbReference type="Proteomes" id="UP000251853"/>
    </source>
</evidence>
<evidence type="ECO:0000256" key="1">
    <source>
        <dbReference type="SAM" id="Phobius"/>
    </source>
</evidence>
<dbReference type="AlphaFoldDB" id="A0A174RFP0"/>
<proteinExistence type="predicted"/>
<gene>
    <name evidence="2" type="ORF">ERS852480_04214</name>
    <name evidence="3" type="ORF">NCTC11224_04633</name>
</gene>
<keyword evidence="5" id="KW-1185">Reference proteome</keyword>
<reference evidence="3 5" key="2">
    <citation type="submission" date="2018-06" db="EMBL/GenBank/DDBJ databases">
        <authorList>
            <consortium name="Pathogen Informatics"/>
            <person name="Doyle S."/>
        </authorList>
    </citation>
    <scope>NUCLEOTIDE SEQUENCE [LARGE SCALE GENOMIC DNA]</scope>
    <source>
        <strain evidence="3 5">NCTC11224</strain>
    </source>
</reference>
<dbReference type="Proteomes" id="UP000095512">
    <property type="component" value="Unassembled WGS sequence"/>
</dbReference>
<accession>A0A174RFP0</accession>
<dbReference type="Proteomes" id="UP000251853">
    <property type="component" value="Unassembled WGS sequence"/>
</dbReference>
<feature type="transmembrane region" description="Helical" evidence="1">
    <location>
        <begin position="53"/>
        <end position="73"/>
    </location>
</feature>
<dbReference type="EMBL" id="CZAB01000055">
    <property type="protein sequence ID" value="CUP84224.1"/>
    <property type="molecule type" value="Genomic_DNA"/>
</dbReference>
<evidence type="ECO:0000313" key="3">
    <source>
        <dbReference type="EMBL" id="SQB15561.1"/>
    </source>
</evidence>
<keyword evidence="1" id="KW-0472">Membrane</keyword>
<dbReference type="EMBL" id="UAVW01000018">
    <property type="protein sequence ID" value="SQB15561.1"/>
    <property type="molecule type" value="Genomic_DNA"/>
</dbReference>
<keyword evidence="1" id="KW-0812">Transmembrane</keyword>
<sequence>MEYHPVETIIIQDAVVDALRSGTLVIDFFIFLRAAWDFCIKADAPFGFRFYDAAIFGLGTVTAAFIGILVMILI</sequence>
<reference evidence="2 4" key="1">
    <citation type="submission" date="2015-09" db="EMBL/GenBank/DDBJ databases">
        <authorList>
            <consortium name="Pathogen Informatics"/>
        </authorList>
    </citation>
    <scope>NUCLEOTIDE SEQUENCE [LARGE SCALE GENOMIC DNA]</scope>
    <source>
        <strain evidence="2 4">2789STDY5834865</strain>
    </source>
</reference>
<name>A0A174RFP0_9FIRM</name>
<keyword evidence="1" id="KW-1133">Transmembrane helix</keyword>
<evidence type="ECO:0000313" key="4">
    <source>
        <dbReference type="Proteomes" id="UP000095512"/>
    </source>
</evidence>
<protein>
    <submittedName>
        <fullName evidence="2">Uncharacterized protein</fullName>
    </submittedName>
</protein>